<reference evidence="1" key="1">
    <citation type="submission" date="2021-03" db="EMBL/GenBank/DDBJ databases">
        <title>Whole genome shotgun sequence of Actinoplanes auranticolor NBRC 12245.</title>
        <authorList>
            <person name="Komaki H."/>
            <person name="Tamura T."/>
        </authorList>
    </citation>
    <scope>NUCLEOTIDE SEQUENCE</scope>
    <source>
        <strain evidence="1">NBRC 12245</strain>
    </source>
</reference>
<protein>
    <submittedName>
        <fullName evidence="1">Uncharacterized protein</fullName>
    </submittedName>
</protein>
<sequence length="118" mass="13384">MADRSALAPVRLTSRPGRLALVAPDLALLQGPTSGVVELPHRLVWLPPQDRRFDLEDGFDLKRVYEIVLREAICIDELATWLDAATLRRLWTELYLPRGVRTAWELRHPDLVGHRAAA</sequence>
<dbReference type="EMBL" id="BOQL01000015">
    <property type="protein sequence ID" value="GIM65075.1"/>
    <property type="molecule type" value="Genomic_DNA"/>
</dbReference>
<keyword evidence="2" id="KW-1185">Reference proteome</keyword>
<proteinExistence type="predicted"/>
<name>A0A919S6D0_9ACTN</name>
<organism evidence="1 2">
    <name type="scientific">Actinoplanes auranticolor</name>
    <dbReference type="NCBI Taxonomy" id="47988"/>
    <lineage>
        <taxon>Bacteria</taxon>
        <taxon>Bacillati</taxon>
        <taxon>Actinomycetota</taxon>
        <taxon>Actinomycetes</taxon>
        <taxon>Micromonosporales</taxon>
        <taxon>Micromonosporaceae</taxon>
        <taxon>Actinoplanes</taxon>
    </lineage>
</organism>
<dbReference type="Proteomes" id="UP000681340">
    <property type="component" value="Unassembled WGS sequence"/>
</dbReference>
<evidence type="ECO:0000313" key="2">
    <source>
        <dbReference type="Proteomes" id="UP000681340"/>
    </source>
</evidence>
<comment type="caution">
    <text evidence="1">The sequence shown here is derived from an EMBL/GenBank/DDBJ whole genome shotgun (WGS) entry which is preliminary data.</text>
</comment>
<gene>
    <name evidence="1" type="ORF">Aau02nite_14550</name>
</gene>
<evidence type="ECO:0000313" key="1">
    <source>
        <dbReference type="EMBL" id="GIM65075.1"/>
    </source>
</evidence>
<dbReference type="AlphaFoldDB" id="A0A919S6D0"/>
<accession>A0A919S6D0</accession>
<dbReference type="RefSeq" id="WP_212987536.1">
    <property type="nucleotide sequence ID" value="NZ_BAABEA010000044.1"/>
</dbReference>